<feature type="compositionally biased region" description="Basic and acidic residues" evidence="14">
    <location>
        <begin position="1047"/>
        <end position="1064"/>
    </location>
</feature>
<feature type="compositionally biased region" description="Basic and acidic residues" evidence="14">
    <location>
        <begin position="11"/>
        <end position="24"/>
    </location>
</feature>
<comment type="subcellular location">
    <subcellularLocation>
        <location evidence="2">Membrane</location>
        <topology evidence="2">Multi-pass membrane protein</topology>
    </subcellularLocation>
</comment>
<evidence type="ECO:0000256" key="3">
    <source>
        <dbReference type="ARBA" id="ARBA00012483"/>
    </source>
</evidence>
<feature type="compositionally biased region" description="Polar residues" evidence="14">
    <location>
        <begin position="225"/>
        <end position="236"/>
    </location>
</feature>
<dbReference type="EMBL" id="KZ819323">
    <property type="protein sequence ID" value="PWN22134.1"/>
    <property type="molecule type" value="Genomic_DNA"/>
</dbReference>
<evidence type="ECO:0000256" key="9">
    <source>
        <dbReference type="ARBA" id="ARBA00022833"/>
    </source>
</evidence>
<keyword evidence="17" id="KW-1185">Reference proteome</keyword>
<evidence type="ECO:0000256" key="10">
    <source>
        <dbReference type="ARBA" id="ARBA00022989"/>
    </source>
</evidence>
<feature type="compositionally biased region" description="Polar residues" evidence="14">
    <location>
        <begin position="639"/>
        <end position="648"/>
    </location>
</feature>
<evidence type="ECO:0000313" key="16">
    <source>
        <dbReference type="EMBL" id="PWN22134.1"/>
    </source>
</evidence>
<evidence type="ECO:0000256" key="11">
    <source>
        <dbReference type="ARBA" id="ARBA00023136"/>
    </source>
</evidence>
<evidence type="ECO:0000256" key="8">
    <source>
        <dbReference type="ARBA" id="ARBA00022786"/>
    </source>
</evidence>
<dbReference type="InterPro" id="IPR013083">
    <property type="entry name" value="Znf_RING/FYVE/PHD"/>
</dbReference>
<dbReference type="RefSeq" id="XP_025349294.1">
    <property type="nucleotide sequence ID" value="XM_025494113.1"/>
</dbReference>
<dbReference type="AlphaFoldDB" id="A0A316UBA2"/>
<keyword evidence="4" id="KW-0808">Transferase</keyword>
<evidence type="ECO:0000256" key="6">
    <source>
        <dbReference type="ARBA" id="ARBA00022723"/>
    </source>
</evidence>
<feature type="compositionally biased region" description="Basic and acidic residues" evidence="14">
    <location>
        <begin position="589"/>
        <end position="601"/>
    </location>
</feature>
<keyword evidence="13" id="KW-0175">Coiled coil</keyword>
<dbReference type="SMART" id="SM00184">
    <property type="entry name" value="RING"/>
    <property type="match status" value="1"/>
</dbReference>
<feature type="region of interest" description="Disordered" evidence="14">
    <location>
        <begin position="864"/>
        <end position="889"/>
    </location>
</feature>
<evidence type="ECO:0000256" key="12">
    <source>
        <dbReference type="PROSITE-ProRule" id="PRU00175"/>
    </source>
</evidence>
<keyword evidence="7 12" id="KW-0863">Zinc-finger</keyword>
<evidence type="ECO:0000313" key="17">
    <source>
        <dbReference type="Proteomes" id="UP000245942"/>
    </source>
</evidence>
<organism evidence="16 17">
    <name type="scientific">Pseudomicrostroma glucosiphilum</name>
    <dbReference type="NCBI Taxonomy" id="1684307"/>
    <lineage>
        <taxon>Eukaryota</taxon>
        <taxon>Fungi</taxon>
        <taxon>Dikarya</taxon>
        <taxon>Basidiomycota</taxon>
        <taxon>Ustilaginomycotina</taxon>
        <taxon>Exobasidiomycetes</taxon>
        <taxon>Microstromatales</taxon>
        <taxon>Microstromatales incertae sedis</taxon>
        <taxon>Pseudomicrostroma</taxon>
    </lineage>
</organism>
<proteinExistence type="predicted"/>
<feature type="domain" description="RING-type" evidence="15">
    <location>
        <begin position="1111"/>
        <end position="1152"/>
    </location>
</feature>
<dbReference type="PANTHER" id="PTHR45977">
    <property type="entry name" value="TARGET OF ERK KINASE MPK-1"/>
    <property type="match status" value="1"/>
</dbReference>
<dbReference type="SUPFAM" id="SSF57850">
    <property type="entry name" value="RING/U-box"/>
    <property type="match status" value="1"/>
</dbReference>
<feature type="compositionally biased region" description="Low complexity" evidence="14">
    <location>
        <begin position="683"/>
        <end position="694"/>
    </location>
</feature>
<dbReference type="Pfam" id="PF13639">
    <property type="entry name" value="zf-RING_2"/>
    <property type="match status" value="1"/>
</dbReference>
<gene>
    <name evidence="16" type="ORF">BCV69DRAFT_297435</name>
</gene>
<dbReference type="InterPro" id="IPR001841">
    <property type="entry name" value="Znf_RING"/>
</dbReference>
<evidence type="ECO:0000256" key="14">
    <source>
        <dbReference type="SAM" id="MobiDB-lite"/>
    </source>
</evidence>
<dbReference type="STRING" id="1684307.A0A316UBA2"/>
<dbReference type="GO" id="GO:0061630">
    <property type="term" value="F:ubiquitin protein ligase activity"/>
    <property type="evidence" value="ECO:0007669"/>
    <property type="project" value="UniProtKB-EC"/>
</dbReference>
<evidence type="ECO:0000256" key="7">
    <source>
        <dbReference type="ARBA" id="ARBA00022771"/>
    </source>
</evidence>
<feature type="coiled-coil region" evidence="13">
    <location>
        <begin position="461"/>
        <end position="488"/>
    </location>
</feature>
<dbReference type="GO" id="GO:0016567">
    <property type="term" value="P:protein ubiquitination"/>
    <property type="evidence" value="ECO:0007669"/>
    <property type="project" value="TreeGrafter"/>
</dbReference>
<feature type="region of interest" description="Disordered" evidence="14">
    <location>
        <begin position="964"/>
        <end position="987"/>
    </location>
</feature>
<evidence type="ECO:0000256" key="4">
    <source>
        <dbReference type="ARBA" id="ARBA00022679"/>
    </source>
</evidence>
<dbReference type="GO" id="GO:0008270">
    <property type="term" value="F:zinc ion binding"/>
    <property type="evidence" value="ECO:0007669"/>
    <property type="project" value="UniProtKB-KW"/>
</dbReference>
<dbReference type="GeneID" id="37015847"/>
<dbReference type="PANTHER" id="PTHR45977:SF4">
    <property type="entry name" value="RING-TYPE DOMAIN-CONTAINING PROTEIN"/>
    <property type="match status" value="1"/>
</dbReference>
<dbReference type="Proteomes" id="UP000245942">
    <property type="component" value="Unassembled WGS sequence"/>
</dbReference>
<reference evidence="16 17" key="1">
    <citation type="journal article" date="2018" name="Mol. Biol. Evol.">
        <title>Broad Genomic Sampling Reveals a Smut Pathogenic Ancestry of the Fungal Clade Ustilaginomycotina.</title>
        <authorList>
            <person name="Kijpornyongpan T."/>
            <person name="Mondo S.J."/>
            <person name="Barry K."/>
            <person name="Sandor L."/>
            <person name="Lee J."/>
            <person name="Lipzen A."/>
            <person name="Pangilinan J."/>
            <person name="LaButti K."/>
            <person name="Hainaut M."/>
            <person name="Henrissat B."/>
            <person name="Grigoriev I.V."/>
            <person name="Spatafora J.W."/>
            <person name="Aime M.C."/>
        </authorList>
    </citation>
    <scope>NUCLEOTIDE SEQUENCE [LARGE SCALE GENOMIC DNA]</scope>
    <source>
        <strain evidence="16 17">MCA 4718</strain>
    </source>
</reference>
<feature type="compositionally biased region" description="Basic and acidic residues" evidence="14">
    <location>
        <begin position="756"/>
        <end position="768"/>
    </location>
</feature>
<keyword evidence="10" id="KW-1133">Transmembrane helix</keyword>
<feature type="region of interest" description="Disordered" evidence="14">
    <location>
        <begin position="416"/>
        <end position="455"/>
    </location>
</feature>
<name>A0A316UBA2_9BASI</name>
<keyword evidence="8" id="KW-0833">Ubl conjugation pathway</keyword>
<feature type="compositionally biased region" description="Polar residues" evidence="14">
    <location>
        <begin position="769"/>
        <end position="782"/>
    </location>
</feature>
<feature type="compositionally biased region" description="Low complexity" evidence="14">
    <location>
        <begin position="255"/>
        <end position="279"/>
    </location>
</feature>
<dbReference type="PROSITE" id="PS50089">
    <property type="entry name" value="ZF_RING_2"/>
    <property type="match status" value="1"/>
</dbReference>
<accession>A0A316UBA2</accession>
<evidence type="ECO:0000256" key="2">
    <source>
        <dbReference type="ARBA" id="ARBA00004141"/>
    </source>
</evidence>
<dbReference type="Gene3D" id="3.30.40.10">
    <property type="entry name" value="Zinc/RING finger domain, C3HC4 (zinc finger)"/>
    <property type="match status" value="1"/>
</dbReference>
<dbReference type="OrthoDB" id="8062037at2759"/>
<feature type="region of interest" description="Disordered" evidence="14">
    <location>
        <begin position="1047"/>
        <end position="1106"/>
    </location>
</feature>
<protein>
    <recommendedName>
        <fullName evidence="3">RING-type E3 ubiquitin transferase</fullName>
        <ecNumber evidence="3">2.3.2.27</ecNumber>
    </recommendedName>
</protein>
<keyword evidence="5" id="KW-0812">Transmembrane</keyword>
<feature type="compositionally biased region" description="Polar residues" evidence="14">
    <location>
        <begin position="42"/>
        <end position="65"/>
    </location>
</feature>
<feature type="compositionally biased region" description="Low complexity" evidence="14">
    <location>
        <begin position="25"/>
        <end position="35"/>
    </location>
</feature>
<comment type="catalytic activity">
    <reaction evidence="1">
        <text>S-ubiquitinyl-[E2 ubiquitin-conjugating enzyme]-L-cysteine + [acceptor protein]-L-lysine = [E2 ubiquitin-conjugating enzyme]-L-cysteine + N(6)-ubiquitinyl-[acceptor protein]-L-lysine.</text>
        <dbReference type="EC" id="2.3.2.27"/>
    </reaction>
</comment>
<feature type="region of interest" description="Disordered" evidence="14">
    <location>
        <begin position="756"/>
        <end position="782"/>
    </location>
</feature>
<evidence type="ECO:0000256" key="13">
    <source>
        <dbReference type="SAM" id="Coils"/>
    </source>
</evidence>
<keyword evidence="9" id="KW-0862">Zinc</keyword>
<feature type="compositionally biased region" description="Low complexity" evidence="14">
    <location>
        <begin position="535"/>
        <end position="547"/>
    </location>
</feature>
<feature type="region of interest" description="Disordered" evidence="14">
    <location>
        <begin position="1155"/>
        <end position="1175"/>
    </location>
</feature>
<feature type="compositionally biased region" description="Low complexity" evidence="14">
    <location>
        <begin position="1080"/>
        <end position="1106"/>
    </location>
</feature>
<dbReference type="GO" id="GO:0006511">
    <property type="term" value="P:ubiquitin-dependent protein catabolic process"/>
    <property type="evidence" value="ECO:0007669"/>
    <property type="project" value="TreeGrafter"/>
</dbReference>
<feature type="compositionally biased region" description="Low complexity" evidence="14">
    <location>
        <begin position="964"/>
        <end position="979"/>
    </location>
</feature>
<keyword evidence="11" id="KW-0472">Membrane</keyword>
<evidence type="ECO:0000256" key="5">
    <source>
        <dbReference type="ARBA" id="ARBA00022692"/>
    </source>
</evidence>
<feature type="region of interest" description="Disordered" evidence="14">
    <location>
        <begin position="209"/>
        <end position="384"/>
    </location>
</feature>
<keyword evidence="6" id="KW-0479">Metal-binding</keyword>
<evidence type="ECO:0000259" key="15">
    <source>
        <dbReference type="PROSITE" id="PS50089"/>
    </source>
</evidence>
<evidence type="ECO:0000256" key="1">
    <source>
        <dbReference type="ARBA" id="ARBA00000900"/>
    </source>
</evidence>
<feature type="region of interest" description="Disordered" evidence="14">
    <location>
        <begin position="529"/>
        <end position="711"/>
    </location>
</feature>
<sequence>MASPSLPARALADHSRAFSDDSHRSSPPVRSSDSRPFYEGNIQRTSRESASQIGEQPSISSTNLQDAMLHSRSWLGDMESYSPSSSRRPFGETEDDYLARRTRSIAEAHRNILGRSRRRTDHARAFFERERNADHRRPFSEGLGSLGGHDHISRMAVSSEQSETVIPERLRMALPRYTPTADHPRQEQTRSAVVPSNWAMARYVSPFSSIGASSSRPDSGPSADRPSSSQSTNTAPSAMKRSFEERSGRHSRPISRLSSEAASSESQDAAAAAGGSRSLRIGRPNSRQGATREPWLSPCRGATPKRRRPESTSDLRASAALSPHQVASTSRDPMTATSFRSSSPSISGLASRMTSFPPALGLSSGDRVYSSVTPSPTASEDEPPFLVEDDGDSEVVDDHFDAPIAPLGITAQHTSNIQESSHSSMLLDGPPPRDWRLNRENGSSSSSQTTTIGDPRQTFIYQDFSQRLESLQTQIDAARAEVLRHQTAYQDLCELTSASSGSSQAQWHLNQTRVLLERSRDQLDRFRSLLSGRQTEPPGEAEAATGEIDSGIGSDEDRTTTSLGQGPPSLPLIRHNSPLVTPFTENGAIDERQRPDAESTHSHLHPPSFDSARWNAPRTRREQENVSLFSALPSERSSRPISDATSRSRLAAETLPARRSDLSHAGTRPFGRPLGYASGSDGGTSNSGDSSRARPPSRDRPSPSLRSQWPYSPFGTVPMLSAGSPGLRNEPLDFARLHSQEAAEIEDMQARISLEEERQERQQRDRFELTSSAPTHSLSEQNLSWSERNLAHIWRDFDDHSAGEVLARSRASGNEGHGGQLRNIMRGASDLDTSAAALQATSAHDRRSNDYQQMMDLLWPHPSGRRVQDSSPRMPAHRTPAGALSGDGRYGIDSTHGLDAPDSGRASVAAMARRSRFRFGHPATLTSRATTASEDRLRSAEPYYTDLINMRASRFGGRLATMTASTTSTTTSTMATTRATADRPEMERDDVDTLLRRLTVPAGLQEPFLGFMDESRSRVRRGASEATLEGLSVFSYESRYAHLLAERGNRQGSAERKGKARAMDEDPASQPLQGTDDAVIASSSSSSSAAASSSSSPSPSIASESAGPEQCPICLEEYEGHDKMAACWCEHEFHETCLKTWLRQTKSCPLCRSVEPGSGGSANDSGSGGGGGDGLRSASSSFARFFLPDFEV</sequence>
<feature type="compositionally biased region" description="Polar residues" evidence="14">
    <location>
        <begin position="325"/>
        <end position="354"/>
    </location>
</feature>
<dbReference type="GO" id="GO:0016020">
    <property type="term" value="C:membrane"/>
    <property type="evidence" value="ECO:0007669"/>
    <property type="project" value="UniProtKB-SubCell"/>
</dbReference>
<feature type="region of interest" description="Disordered" evidence="14">
    <location>
        <begin position="1"/>
        <end position="65"/>
    </location>
</feature>
<dbReference type="EC" id="2.3.2.27" evidence="3"/>